<evidence type="ECO:0000259" key="2">
    <source>
        <dbReference type="Pfam" id="PF07885"/>
    </source>
</evidence>
<dbReference type="EMBL" id="CP049742">
    <property type="protein sequence ID" value="QPC45797.1"/>
    <property type="molecule type" value="Genomic_DNA"/>
</dbReference>
<keyword evidence="3" id="KW-0406">Ion transport</keyword>
<keyword evidence="1" id="KW-1133">Transmembrane helix</keyword>
<keyword evidence="1" id="KW-0812">Transmembrane</keyword>
<feature type="domain" description="Potassium channel" evidence="2">
    <location>
        <begin position="77"/>
        <end position="125"/>
    </location>
</feature>
<keyword evidence="3" id="KW-0813">Transport</keyword>
<dbReference type="GO" id="GO:0034220">
    <property type="term" value="P:monoatomic ion transmembrane transport"/>
    <property type="evidence" value="ECO:0007669"/>
    <property type="project" value="UniProtKB-KW"/>
</dbReference>
<organism evidence="3 4">
    <name type="scientific">Mangrovibacillus cuniculi</name>
    <dbReference type="NCBI Taxonomy" id="2593652"/>
    <lineage>
        <taxon>Bacteria</taxon>
        <taxon>Bacillati</taxon>
        <taxon>Bacillota</taxon>
        <taxon>Bacilli</taxon>
        <taxon>Bacillales</taxon>
        <taxon>Bacillaceae</taxon>
        <taxon>Mangrovibacillus</taxon>
    </lineage>
</organism>
<dbReference type="AlphaFoldDB" id="A0A7S8C9B6"/>
<dbReference type="SUPFAM" id="SSF81324">
    <property type="entry name" value="Voltage-gated potassium channels"/>
    <property type="match status" value="1"/>
</dbReference>
<feature type="transmembrane region" description="Helical" evidence="1">
    <location>
        <begin position="35"/>
        <end position="60"/>
    </location>
</feature>
<feature type="transmembrane region" description="Helical" evidence="1">
    <location>
        <begin position="80"/>
        <end position="100"/>
    </location>
</feature>
<keyword evidence="4" id="KW-1185">Reference proteome</keyword>
<evidence type="ECO:0000256" key="1">
    <source>
        <dbReference type="SAM" id="Phobius"/>
    </source>
</evidence>
<name>A0A7S8C9B6_9BACI</name>
<keyword evidence="1" id="KW-0472">Membrane</keyword>
<reference evidence="3 4" key="1">
    <citation type="submission" date="2019-07" db="EMBL/GenBank/DDBJ databases">
        <title>Genome sequence of 2 isolates from Red Sea Mangroves.</title>
        <authorList>
            <person name="Sefrji F."/>
            <person name="Michoud G."/>
            <person name="Merlino G."/>
            <person name="Daffonchio D."/>
        </authorList>
    </citation>
    <scope>NUCLEOTIDE SEQUENCE [LARGE SCALE GENOMIC DNA]</scope>
    <source>
        <strain evidence="3 4">R1DC41</strain>
    </source>
</reference>
<dbReference type="Pfam" id="PF07885">
    <property type="entry name" value="Ion_trans_2"/>
    <property type="match status" value="1"/>
</dbReference>
<dbReference type="InterPro" id="IPR013099">
    <property type="entry name" value="K_chnl_dom"/>
</dbReference>
<evidence type="ECO:0000313" key="3">
    <source>
        <dbReference type="EMBL" id="QPC45797.1"/>
    </source>
</evidence>
<feature type="transmembrane region" description="Helical" evidence="1">
    <location>
        <begin position="107"/>
        <end position="129"/>
    </location>
</feature>
<dbReference type="KEGG" id="mcui:G8O30_01820"/>
<proteinExistence type="predicted"/>
<dbReference type="Gene3D" id="1.10.287.70">
    <property type="match status" value="1"/>
</dbReference>
<dbReference type="RefSeq" id="WP_239673316.1">
    <property type="nucleotide sequence ID" value="NZ_CP049742.1"/>
</dbReference>
<accession>A0A7S8C9B6</accession>
<dbReference type="Proteomes" id="UP000593626">
    <property type="component" value="Chromosome"/>
</dbReference>
<evidence type="ECO:0000313" key="4">
    <source>
        <dbReference type="Proteomes" id="UP000593626"/>
    </source>
</evidence>
<protein>
    <submittedName>
        <fullName evidence="3">Two pore domain potassium channel family protein</fullName>
    </submittedName>
</protein>
<gene>
    <name evidence="3" type="ORF">G8O30_01820</name>
</gene>
<feature type="transmembrane region" description="Helical" evidence="1">
    <location>
        <begin position="6"/>
        <end position="23"/>
    </location>
</feature>
<keyword evidence="3" id="KW-0407">Ion channel</keyword>
<sequence length="138" mass="15644">MFWIGQLAIVVIMIMGFITLCQPKSPGTPYLSVRHLWILTCVYLQMLIGFGFLYMLYHWNGHAVLQQLGSTPPEPTLDDLWTMFYFSATTLFSLGYGDFVPIGIGRLIAVIESLIGYIIPAALVVRTVLDWELEKKEP</sequence>